<feature type="domain" description="Glyoxalase/fosfomycin resistance/dioxygenase" evidence="1">
    <location>
        <begin position="14"/>
        <end position="128"/>
    </location>
</feature>
<accession>A0A8H5KGG5</accession>
<dbReference type="Pfam" id="PF00903">
    <property type="entry name" value="Glyoxalase"/>
    <property type="match status" value="1"/>
</dbReference>
<dbReference type="Gene3D" id="3.10.180.10">
    <property type="entry name" value="2,3-Dihydroxybiphenyl 1,2-Dioxygenase, domain 1"/>
    <property type="match status" value="1"/>
</dbReference>
<gene>
    <name evidence="2" type="ORF">FPANT_12890</name>
</gene>
<name>A0A8H5KGG5_9HYPO</name>
<dbReference type="AlphaFoldDB" id="A0A8H5KGG5"/>
<protein>
    <submittedName>
        <fullName evidence="2">40S ribosomal S3 protein0</fullName>
    </submittedName>
</protein>
<proteinExistence type="predicted"/>
<dbReference type="SUPFAM" id="SSF54593">
    <property type="entry name" value="Glyoxalase/Bleomycin resistance protein/Dihydroxybiphenyl dioxygenase"/>
    <property type="match status" value="1"/>
</dbReference>
<evidence type="ECO:0000313" key="3">
    <source>
        <dbReference type="Proteomes" id="UP000544095"/>
    </source>
</evidence>
<keyword evidence="3" id="KW-1185">Reference proteome</keyword>
<organism evidence="2 3">
    <name type="scientific">Fusarium pseudoanthophilum</name>
    <dbReference type="NCBI Taxonomy" id="48495"/>
    <lineage>
        <taxon>Eukaryota</taxon>
        <taxon>Fungi</taxon>
        <taxon>Dikarya</taxon>
        <taxon>Ascomycota</taxon>
        <taxon>Pezizomycotina</taxon>
        <taxon>Sordariomycetes</taxon>
        <taxon>Hypocreomycetidae</taxon>
        <taxon>Hypocreales</taxon>
        <taxon>Nectriaceae</taxon>
        <taxon>Fusarium</taxon>
        <taxon>Fusarium fujikuroi species complex</taxon>
    </lineage>
</organism>
<reference evidence="2 3" key="1">
    <citation type="submission" date="2020-05" db="EMBL/GenBank/DDBJ databases">
        <title>Identification and distribution of gene clusters putatively required for synthesis of sphingolipid metabolism inhibitors in phylogenetically diverse species of the filamentous fungus Fusarium.</title>
        <authorList>
            <person name="Kim H.-S."/>
            <person name="Busman M."/>
            <person name="Brown D.W."/>
            <person name="Divon H."/>
            <person name="Uhlig S."/>
            <person name="Proctor R.H."/>
        </authorList>
    </citation>
    <scope>NUCLEOTIDE SEQUENCE [LARGE SCALE GENOMIC DNA]</scope>
    <source>
        <strain evidence="2 3">NRRL 25211</strain>
    </source>
</reference>
<dbReference type="InterPro" id="IPR004360">
    <property type="entry name" value="Glyas_Fos-R_dOase_dom"/>
</dbReference>
<evidence type="ECO:0000259" key="1">
    <source>
        <dbReference type="Pfam" id="PF00903"/>
    </source>
</evidence>
<evidence type="ECO:0000313" key="2">
    <source>
        <dbReference type="EMBL" id="KAF5572717.1"/>
    </source>
</evidence>
<dbReference type="EMBL" id="JAAOAR010000881">
    <property type="protein sequence ID" value="KAF5572717.1"/>
    <property type="molecule type" value="Genomic_DNA"/>
</dbReference>
<comment type="caution">
    <text evidence="2">The sequence shown here is derived from an EMBL/GenBank/DDBJ whole genome shotgun (WGS) entry which is preliminary data.</text>
</comment>
<dbReference type="Proteomes" id="UP000544095">
    <property type="component" value="Unassembled WGS sequence"/>
</dbReference>
<sequence>MSQPDPKKPQSFNGINHLKLPCNDILVTGKFYETIFPMTRIMKYNHYTPDHKLFAIMLTHEPTNLIIELRYVPEQAEAQKGWDPITWGVGIRADLEEWGAWLDAHGVRRSKILTGIKGWVMACEDPDGRIVRLYVEDEDHEWTDHPDQDEYWLGTIAANPTAQGNIDDSDRLSGR</sequence>
<dbReference type="InterPro" id="IPR029068">
    <property type="entry name" value="Glyas_Bleomycin-R_OHBP_Dase"/>
</dbReference>